<dbReference type="InterPro" id="IPR016142">
    <property type="entry name" value="Citrate_synth-like_lrg_a-sub"/>
</dbReference>
<proteinExistence type="inferred from homology"/>
<dbReference type="RefSeq" id="WP_316003758.1">
    <property type="nucleotide sequence ID" value="NZ_JAWDIT010000002.1"/>
</dbReference>
<dbReference type="EMBL" id="JAWDIT010000002">
    <property type="protein sequence ID" value="MDU0345112.1"/>
    <property type="molecule type" value="Genomic_DNA"/>
</dbReference>
<evidence type="ECO:0000256" key="7">
    <source>
        <dbReference type="SAM" id="MobiDB-lite"/>
    </source>
</evidence>
<dbReference type="InterPro" id="IPR002020">
    <property type="entry name" value="Citrate_synthase"/>
</dbReference>
<reference evidence="8 9" key="1">
    <citation type="submission" date="2023-09" db="EMBL/GenBank/DDBJ databases">
        <title>Microbacterium fusihabitans sp. nov., Microbacterium phycihabitans sp. nov., and Microbacterium cervinum sp. nov., isolated from dried seaweeds of beach.</title>
        <authorList>
            <person name="Lee S.D."/>
        </authorList>
    </citation>
    <scope>NUCLEOTIDE SEQUENCE [LARGE SCALE GENOMIC DNA]</scope>
    <source>
        <strain evidence="8 9">KSW2-29</strain>
    </source>
</reference>
<protein>
    <recommendedName>
        <fullName evidence="5">Citrate synthase</fullName>
    </recommendedName>
</protein>
<dbReference type="InterPro" id="IPR016143">
    <property type="entry name" value="Citrate_synth-like_sm_a-sub"/>
</dbReference>
<dbReference type="Gene3D" id="1.10.230.10">
    <property type="entry name" value="Cytochrome P450-Terp, domain 2"/>
    <property type="match status" value="1"/>
</dbReference>
<dbReference type="Gene3D" id="1.10.580.10">
    <property type="entry name" value="Citrate Synthase, domain 1"/>
    <property type="match status" value="2"/>
</dbReference>
<evidence type="ECO:0000313" key="9">
    <source>
        <dbReference type="Proteomes" id="UP001261125"/>
    </source>
</evidence>
<evidence type="ECO:0000256" key="1">
    <source>
        <dbReference type="ARBA" id="ARBA00005163"/>
    </source>
</evidence>
<sequence length="484" mass="50632">MTDIKKGLAGVTVDETAVSKVNPETNSLLYRGYPVQELAATQPFEAVAYLLWNGELPDAAQLAALRRTERGHRALSDDVRAAIDLLPTSAHPMDEVRTAVSVIGARETAGISNVMDAVGTPEENLERSVRLWAQLPAVVAYGQRRRRGQELIDPRDDLDYAANFLWMTFGEEICTPTEGAEPVEAAGGASAPDPSTSSGSSGASSGSSGASSASAERAEPVEAAGGASAPDPSTSSGSSGASSGPAGAGSEPAAAGSGSSAVPDPVVVDAFNRSMILYAEHSFNASTFTARVIASTLSDLYSAVTGAIGALKGPLHGGANEAVLHVFTEIGSAENVGPWLDAALAEKRKIMGFGHRVYKRGDSRVPTMKAALDTLVAHYDRPDVAALYDALESQFVERKGIYPNLDYPSGPAYDLMGFDTLTFTPLFVAARVTGWTAHVREQQASNALIRPLSAYVGPDERHVEGYVPDAADVEAQERPKEAAG</sequence>
<comment type="pathway">
    <text evidence="1">Carbohydrate metabolism; tricarboxylic acid cycle.</text>
</comment>
<keyword evidence="9" id="KW-1185">Reference proteome</keyword>
<evidence type="ECO:0000256" key="6">
    <source>
        <dbReference type="RuleBase" id="RU003406"/>
    </source>
</evidence>
<keyword evidence="3 5" id="KW-0808">Transferase</keyword>
<organism evidence="8 9">
    <name type="scientific">Microbacterium phycohabitans</name>
    <dbReference type="NCBI Taxonomy" id="3075993"/>
    <lineage>
        <taxon>Bacteria</taxon>
        <taxon>Bacillati</taxon>
        <taxon>Actinomycetota</taxon>
        <taxon>Actinomycetes</taxon>
        <taxon>Micrococcales</taxon>
        <taxon>Microbacteriaceae</taxon>
        <taxon>Microbacterium</taxon>
    </lineage>
</organism>
<evidence type="ECO:0000313" key="8">
    <source>
        <dbReference type="EMBL" id="MDU0345112.1"/>
    </source>
</evidence>
<evidence type="ECO:0000256" key="3">
    <source>
        <dbReference type="ARBA" id="ARBA00022679"/>
    </source>
</evidence>
<dbReference type="InterPro" id="IPR036969">
    <property type="entry name" value="Citrate_synthase_sf"/>
</dbReference>
<accession>A0ABU3SJX9</accession>
<dbReference type="PANTHER" id="PTHR11739:SF4">
    <property type="entry name" value="CITRATE SYNTHASE, PEROXISOMAL"/>
    <property type="match status" value="1"/>
</dbReference>
<dbReference type="Pfam" id="PF00285">
    <property type="entry name" value="Citrate_synt"/>
    <property type="match status" value="2"/>
</dbReference>
<gene>
    <name evidence="8" type="ORF">RWH44_05295</name>
</gene>
<feature type="region of interest" description="Disordered" evidence="7">
    <location>
        <begin position="182"/>
        <end position="262"/>
    </location>
</feature>
<dbReference type="PANTHER" id="PTHR11739">
    <property type="entry name" value="CITRATE SYNTHASE"/>
    <property type="match status" value="1"/>
</dbReference>
<name>A0ABU3SJX9_9MICO</name>
<comment type="similarity">
    <text evidence="2 5 6">Belongs to the citrate synthase family.</text>
</comment>
<evidence type="ECO:0000256" key="5">
    <source>
        <dbReference type="PIRNR" id="PIRNR001369"/>
    </source>
</evidence>
<dbReference type="Proteomes" id="UP001261125">
    <property type="component" value="Unassembled WGS sequence"/>
</dbReference>
<dbReference type="PIRSF" id="PIRSF001369">
    <property type="entry name" value="Citrate_synth"/>
    <property type="match status" value="1"/>
</dbReference>
<feature type="compositionally biased region" description="Low complexity" evidence="7">
    <location>
        <begin position="182"/>
        <end position="261"/>
    </location>
</feature>
<evidence type="ECO:0000256" key="4">
    <source>
        <dbReference type="ARBA" id="ARBA00049288"/>
    </source>
</evidence>
<evidence type="ECO:0000256" key="2">
    <source>
        <dbReference type="ARBA" id="ARBA00010566"/>
    </source>
</evidence>
<dbReference type="InterPro" id="IPR024176">
    <property type="entry name" value="Citrate_synthase_bac-typ"/>
</dbReference>
<dbReference type="PROSITE" id="PS00480">
    <property type="entry name" value="CITRATE_SYNTHASE"/>
    <property type="match status" value="1"/>
</dbReference>
<comment type="catalytic activity">
    <reaction evidence="4">
        <text>oxaloacetate + acetyl-CoA + H2O = citrate + CoA + H(+)</text>
        <dbReference type="Rhea" id="RHEA:16845"/>
        <dbReference type="ChEBI" id="CHEBI:15377"/>
        <dbReference type="ChEBI" id="CHEBI:15378"/>
        <dbReference type="ChEBI" id="CHEBI:16452"/>
        <dbReference type="ChEBI" id="CHEBI:16947"/>
        <dbReference type="ChEBI" id="CHEBI:57287"/>
        <dbReference type="ChEBI" id="CHEBI:57288"/>
        <dbReference type="EC" id="2.3.3.16"/>
    </reaction>
</comment>
<comment type="caution">
    <text evidence="8">The sequence shown here is derived from an EMBL/GenBank/DDBJ whole genome shotgun (WGS) entry which is preliminary data.</text>
</comment>
<dbReference type="InterPro" id="IPR019810">
    <property type="entry name" value="Citrate_synthase_AS"/>
</dbReference>
<dbReference type="SUPFAM" id="SSF48256">
    <property type="entry name" value="Citrate synthase"/>
    <property type="match status" value="1"/>
</dbReference>